<dbReference type="Gene3D" id="2.130.10.10">
    <property type="entry name" value="YVTN repeat-like/Quinoprotein amine dehydrogenase"/>
    <property type="match status" value="1"/>
</dbReference>
<dbReference type="KEGG" id="fpf:DCC35_09345"/>
<gene>
    <name evidence="2" type="ORF">DCC35_09345</name>
</gene>
<sequence length="100" mass="11255">MRASLLICLSAFFFSALNVISQTDIRFENMGMERGLSNMNTSCIIQDSLGYIWVGTDDGLNKFDGYEFTTFTYGSNDKEKLNISNNRIFALIEGIQVIFG</sequence>
<dbReference type="InterPro" id="IPR011110">
    <property type="entry name" value="Reg_prop"/>
</dbReference>
<dbReference type="Pfam" id="PF07494">
    <property type="entry name" value="Reg_prop"/>
    <property type="match status" value="1"/>
</dbReference>
<reference evidence="2 3" key="1">
    <citation type="submission" date="2018-04" db="EMBL/GenBank/DDBJ databases">
        <title>Complete genome uncultured novel isolate.</title>
        <authorList>
            <person name="Merlino G."/>
        </authorList>
    </citation>
    <scope>NUCLEOTIDE SEQUENCE [LARGE SCALE GENOMIC DNA]</scope>
    <source>
        <strain evidence="3">R1DC9</strain>
    </source>
</reference>
<organism evidence="2 3">
    <name type="scientific">Mangrovivirga cuniculi</name>
    <dbReference type="NCBI Taxonomy" id="2715131"/>
    <lineage>
        <taxon>Bacteria</taxon>
        <taxon>Pseudomonadati</taxon>
        <taxon>Bacteroidota</taxon>
        <taxon>Cytophagia</taxon>
        <taxon>Cytophagales</taxon>
        <taxon>Mangrovivirgaceae</taxon>
        <taxon>Mangrovivirga</taxon>
    </lineage>
</organism>
<keyword evidence="3" id="KW-1185">Reference proteome</keyword>
<evidence type="ECO:0000256" key="1">
    <source>
        <dbReference type="SAM" id="SignalP"/>
    </source>
</evidence>
<protein>
    <recommendedName>
        <fullName evidence="4">Two component regulator propeller</fullName>
    </recommendedName>
</protein>
<name>A0A4D7JN40_9BACT</name>
<dbReference type="AlphaFoldDB" id="A0A4D7JN40"/>
<dbReference type="Proteomes" id="UP000298616">
    <property type="component" value="Chromosome"/>
</dbReference>
<feature type="chain" id="PRO_5020656291" description="Two component regulator propeller" evidence="1">
    <location>
        <begin position="19"/>
        <end position="100"/>
    </location>
</feature>
<evidence type="ECO:0008006" key="4">
    <source>
        <dbReference type="Google" id="ProtNLM"/>
    </source>
</evidence>
<evidence type="ECO:0000313" key="2">
    <source>
        <dbReference type="EMBL" id="QCK14930.1"/>
    </source>
</evidence>
<evidence type="ECO:0000313" key="3">
    <source>
        <dbReference type="Proteomes" id="UP000298616"/>
    </source>
</evidence>
<accession>A0A4D7JN40</accession>
<dbReference type="OrthoDB" id="799853at2"/>
<dbReference type="InterPro" id="IPR015943">
    <property type="entry name" value="WD40/YVTN_repeat-like_dom_sf"/>
</dbReference>
<dbReference type="EMBL" id="CP028923">
    <property type="protein sequence ID" value="QCK14930.1"/>
    <property type="molecule type" value="Genomic_DNA"/>
</dbReference>
<keyword evidence="1" id="KW-0732">Signal</keyword>
<feature type="signal peptide" evidence="1">
    <location>
        <begin position="1"/>
        <end position="18"/>
    </location>
</feature>
<proteinExistence type="predicted"/>